<reference evidence="1 2" key="1">
    <citation type="submission" date="2024-05" db="EMBL/GenBank/DDBJ databases">
        <authorList>
            <person name="Wallberg A."/>
        </authorList>
    </citation>
    <scope>NUCLEOTIDE SEQUENCE [LARGE SCALE GENOMIC DNA]</scope>
</reference>
<organism evidence="1 2">
    <name type="scientific">Meganyctiphanes norvegica</name>
    <name type="common">Northern krill</name>
    <name type="synonym">Thysanopoda norvegica</name>
    <dbReference type="NCBI Taxonomy" id="48144"/>
    <lineage>
        <taxon>Eukaryota</taxon>
        <taxon>Metazoa</taxon>
        <taxon>Ecdysozoa</taxon>
        <taxon>Arthropoda</taxon>
        <taxon>Crustacea</taxon>
        <taxon>Multicrustacea</taxon>
        <taxon>Malacostraca</taxon>
        <taxon>Eumalacostraca</taxon>
        <taxon>Eucarida</taxon>
        <taxon>Euphausiacea</taxon>
        <taxon>Euphausiidae</taxon>
        <taxon>Meganyctiphanes</taxon>
    </lineage>
</organism>
<evidence type="ECO:0008006" key="3">
    <source>
        <dbReference type="Google" id="ProtNLM"/>
    </source>
</evidence>
<proteinExistence type="predicted"/>
<evidence type="ECO:0000313" key="1">
    <source>
        <dbReference type="EMBL" id="CAL4059290.1"/>
    </source>
</evidence>
<dbReference type="AlphaFoldDB" id="A0AAV2PKA8"/>
<sequence>MGCSTECFWKECCSKGCLFHFNQAVYRKICKLDLKVSYKNDPQVERLCKALMALPLLADNHIKATFERLVENVEAADPLKIPKCQELVAYMRRTWIDRKLFNPASWCWFREIIRTNNDVEGWHNRLNYRAHKANLPFYHLIQLLGKETMIAHSNMKLVQMKELKRYQSRDTKKKQQKLAEHWDQYMDITTYDDVKALKWLEDVSKLSKPIMNCIE</sequence>
<protein>
    <recommendedName>
        <fullName evidence="3">MULE transposase domain-containing protein</fullName>
    </recommendedName>
</protein>
<name>A0AAV2PKA8_MEGNR</name>
<evidence type="ECO:0000313" key="2">
    <source>
        <dbReference type="Proteomes" id="UP001497623"/>
    </source>
</evidence>
<keyword evidence="2" id="KW-1185">Reference proteome</keyword>
<dbReference type="Proteomes" id="UP001497623">
    <property type="component" value="Unassembled WGS sequence"/>
</dbReference>
<dbReference type="EMBL" id="CAXKWB010000098">
    <property type="protein sequence ID" value="CAL4059290.1"/>
    <property type="molecule type" value="Genomic_DNA"/>
</dbReference>
<accession>A0AAV2PKA8</accession>
<comment type="caution">
    <text evidence="1">The sequence shown here is derived from an EMBL/GenBank/DDBJ whole genome shotgun (WGS) entry which is preliminary data.</text>
</comment>
<gene>
    <name evidence="1" type="ORF">MNOR_LOCUS445</name>
</gene>